<name>W0DUD0_9GAMM</name>
<reference evidence="9 10" key="1">
    <citation type="submission" date="2013-12" db="EMBL/GenBank/DDBJ databases">
        <authorList>
            <consortium name="DOE Joint Genome Institute"/>
            <person name="Kappler U."/>
            <person name="Huntemann M."/>
            <person name="Han J."/>
            <person name="Chen A."/>
            <person name="Kyrpides N."/>
            <person name="Mavromatis K."/>
            <person name="Markowitz V."/>
            <person name="Palaniappan K."/>
            <person name="Ivanova N."/>
            <person name="Schaumberg A."/>
            <person name="Pati A."/>
            <person name="Liolios K."/>
            <person name="Nordberg H.P."/>
            <person name="Cantor M.N."/>
            <person name="Hua S.X."/>
            <person name="Woyke T."/>
        </authorList>
    </citation>
    <scope>NUCLEOTIDE SEQUENCE [LARGE SCALE GENOMIC DNA]</scope>
    <source>
        <strain evidence="10">AL2</strain>
    </source>
</reference>
<evidence type="ECO:0000256" key="2">
    <source>
        <dbReference type="ARBA" id="ARBA00005745"/>
    </source>
</evidence>
<dbReference type="InterPro" id="IPR018076">
    <property type="entry name" value="T2SS_GspF_dom"/>
</dbReference>
<accession>W0DUD0</accession>
<evidence type="ECO:0000256" key="7">
    <source>
        <dbReference type="SAM" id="Phobius"/>
    </source>
</evidence>
<dbReference type="InParanoid" id="W0DUD0"/>
<dbReference type="Proteomes" id="UP000005380">
    <property type="component" value="Chromosome"/>
</dbReference>
<keyword evidence="4 7" id="KW-0812">Transmembrane</keyword>
<protein>
    <submittedName>
        <fullName evidence="9">Type II secretion protein F</fullName>
    </submittedName>
</protein>
<evidence type="ECO:0000256" key="6">
    <source>
        <dbReference type="ARBA" id="ARBA00023136"/>
    </source>
</evidence>
<dbReference type="Gene3D" id="1.20.81.30">
    <property type="entry name" value="Type II secretion system (T2SS), domain F"/>
    <property type="match status" value="2"/>
</dbReference>
<dbReference type="GO" id="GO:0005886">
    <property type="term" value="C:plasma membrane"/>
    <property type="evidence" value="ECO:0007669"/>
    <property type="project" value="UniProtKB-SubCell"/>
</dbReference>
<keyword evidence="5 7" id="KW-1133">Transmembrane helix</keyword>
<dbReference type="eggNOG" id="COG1459">
    <property type="taxonomic scope" value="Bacteria"/>
</dbReference>
<dbReference type="OrthoDB" id="9805682at2"/>
<dbReference type="FunCoup" id="W0DUD0">
    <property type="interactions" value="216"/>
</dbReference>
<dbReference type="InterPro" id="IPR003004">
    <property type="entry name" value="GspF/PilC"/>
</dbReference>
<feature type="domain" description="Type II secretion system protein GspF" evidence="8">
    <location>
        <begin position="76"/>
        <end position="203"/>
    </location>
</feature>
<keyword evidence="10" id="KW-1185">Reference proteome</keyword>
<sequence length="407" mass="45764">MPNFRLTFITTDGRVKTDEWEMPSEASVRQLLDEQGRVLIRLKRIDLDLKQRGLSGLMRRFNLTRSRQFDCVQLTEDWVALLASGLSVSDSLQTLLEWQQDSATTANSVLGSALQQVVVRLHEGMPLDQAWQASGLRLEATWLLSIKLGMQTAQLVDVLRHWLALQHWRRSFRGRLKKLLTYPLIASSILMLVLGFMLVWVLPDLIGFLIDMNAPINQATRSMYVVSNLLISQPWLLLTGLLGTALAFWLGIKLLGSQRIPYIGRVTLALERAYLMRQFHWLLATGTTLHDAVGQMIANNPSTERKTQLQALHDQLAQGVPMPQAVAQNLALPGFSQKLLTLAEKTGQLAPVMQQLADYFEAQAKQQLDRLEPWVEPITTLVLGGVVVWMILAILGPVYGMMAHAIF</sequence>
<evidence type="ECO:0000256" key="5">
    <source>
        <dbReference type="ARBA" id="ARBA00022989"/>
    </source>
</evidence>
<dbReference type="Pfam" id="PF00482">
    <property type="entry name" value="T2SSF"/>
    <property type="match status" value="2"/>
</dbReference>
<comment type="similarity">
    <text evidence="2">Belongs to the GSP F family.</text>
</comment>
<evidence type="ECO:0000259" key="8">
    <source>
        <dbReference type="Pfam" id="PF00482"/>
    </source>
</evidence>
<gene>
    <name evidence="9" type="ORF">THIAE_03050</name>
</gene>
<keyword evidence="3" id="KW-1003">Cell membrane</keyword>
<dbReference type="PANTHER" id="PTHR30012:SF0">
    <property type="entry name" value="TYPE II SECRETION SYSTEM PROTEIN F-RELATED"/>
    <property type="match status" value="1"/>
</dbReference>
<dbReference type="KEGG" id="tao:THIAE_03050"/>
<feature type="domain" description="Type II secretion system protein GspF" evidence="8">
    <location>
        <begin position="276"/>
        <end position="397"/>
    </location>
</feature>
<feature type="transmembrane region" description="Helical" evidence="7">
    <location>
        <begin position="378"/>
        <end position="399"/>
    </location>
</feature>
<feature type="transmembrane region" description="Helical" evidence="7">
    <location>
        <begin position="235"/>
        <end position="255"/>
    </location>
</feature>
<dbReference type="HOGENOM" id="CLU_668909_0_0_6"/>
<evidence type="ECO:0000256" key="1">
    <source>
        <dbReference type="ARBA" id="ARBA00004651"/>
    </source>
</evidence>
<dbReference type="STRING" id="717772.THIAE_03050"/>
<evidence type="ECO:0000313" key="10">
    <source>
        <dbReference type="Proteomes" id="UP000005380"/>
    </source>
</evidence>
<comment type="subcellular location">
    <subcellularLocation>
        <location evidence="1">Cell membrane</location>
        <topology evidence="1">Multi-pass membrane protein</topology>
    </subcellularLocation>
</comment>
<evidence type="ECO:0000256" key="4">
    <source>
        <dbReference type="ARBA" id="ARBA00022692"/>
    </source>
</evidence>
<feature type="transmembrane region" description="Helical" evidence="7">
    <location>
        <begin position="179"/>
        <end position="202"/>
    </location>
</feature>
<dbReference type="PANTHER" id="PTHR30012">
    <property type="entry name" value="GENERAL SECRETION PATHWAY PROTEIN"/>
    <property type="match status" value="1"/>
</dbReference>
<dbReference type="InterPro" id="IPR042094">
    <property type="entry name" value="T2SS_GspF_sf"/>
</dbReference>
<proteinExistence type="inferred from homology"/>
<evidence type="ECO:0000313" key="9">
    <source>
        <dbReference type="EMBL" id="AHF00888.1"/>
    </source>
</evidence>
<dbReference type="AlphaFoldDB" id="W0DUD0"/>
<dbReference type="EMBL" id="CP007030">
    <property type="protein sequence ID" value="AHF00888.1"/>
    <property type="molecule type" value="Genomic_DNA"/>
</dbReference>
<evidence type="ECO:0000256" key="3">
    <source>
        <dbReference type="ARBA" id="ARBA00022475"/>
    </source>
</evidence>
<dbReference type="RefSeq" id="WP_006459349.1">
    <property type="nucleotide sequence ID" value="NZ_CP007030.1"/>
</dbReference>
<keyword evidence="6 7" id="KW-0472">Membrane</keyword>
<organism evidence="9 10">
    <name type="scientific">Thiomicrospira aerophila AL3</name>
    <dbReference type="NCBI Taxonomy" id="717772"/>
    <lineage>
        <taxon>Bacteria</taxon>
        <taxon>Pseudomonadati</taxon>
        <taxon>Pseudomonadota</taxon>
        <taxon>Gammaproteobacteria</taxon>
        <taxon>Thiotrichales</taxon>
        <taxon>Piscirickettsiaceae</taxon>
        <taxon>Thiomicrospira</taxon>
    </lineage>
</organism>